<organism evidence="5 6">
    <name type="scientific">Bifidobacterium saguini DSM 23967</name>
    <dbReference type="NCBI Taxonomy" id="1437607"/>
    <lineage>
        <taxon>Bacteria</taxon>
        <taxon>Bacillati</taxon>
        <taxon>Actinomycetota</taxon>
        <taxon>Actinomycetes</taxon>
        <taxon>Bifidobacteriales</taxon>
        <taxon>Bifidobacteriaceae</taxon>
        <taxon>Bifidobacterium</taxon>
    </lineage>
</organism>
<dbReference type="Gene3D" id="2.115.10.20">
    <property type="entry name" value="Glycosyl hydrolase domain, family 43"/>
    <property type="match status" value="1"/>
</dbReference>
<evidence type="ECO:0000313" key="6">
    <source>
        <dbReference type="Proteomes" id="UP000029066"/>
    </source>
</evidence>
<dbReference type="EC" id="3.2.1.37" evidence="5"/>
<dbReference type="SUPFAM" id="SSF75005">
    <property type="entry name" value="Arabinanase/levansucrase/invertase"/>
    <property type="match status" value="1"/>
</dbReference>
<evidence type="ECO:0000256" key="3">
    <source>
        <dbReference type="ARBA" id="ARBA00023295"/>
    </source>
</evidence>
<dbReference type="EMBL" id="JGZN01000018">
    <property type="protein sequence ID" value="KFI90974.1"/>
    <property type="molecule type" value="Genomic_DNA"/>
</dbReference>
<gene>
    <name evidence="5" type="ORF">BISA_1953</name>
</gene>
<name>A0A087D624_9BIFI</name>
<dbReference type="EC" id="3.2.1.55" evidence="5"/>
<dbReference type="InterPro" id="IPR006710">
    <property type="entry name" value="Glyco_hydro_43"/>
</dbReference>
<dbReference type="GO" id="GO:0005975">
    <property type="term" value="P:carbohydrate metabolic process"/>
    <property type="evidence" value="ECO:0007669"/>
    <property type="project" value="InterPro"/>
</dbReference>
<dbReference type="CDD" id="cd18617">
    <property type="entry name" value="GH43_XynB-like"/>
    <property type="match status" value="1"/>
</dbReference>
<dbReference type="InterPro" id="IPR023296">
    <property type="entry name" value="Glyco_hydro_beta-prop_sf"/>
</dbReference>
<evidence type="ECO:0000256" key="4">
    <source>
        <dbReference type="RuleBase" id="RU361187"/>
    </source>
</evidence>
<dbReference type="GO" id="GO:0046556">
    <property type="term" value="F:alpha-L-arabinofuranosidase activity"/>
    <property type="evidence" value="ECO:0007669"/>
    <property type="project" value="UniProtKB-EC"/>
</dbReference>
<dbReference type="OrthoDB" id="9801455at2"/>
<protein>
    <submittedName>
        <fullName evidence="5">Glycosyl hydrolase, family 43</fullName>
        <ecNumber evidence="5">3.2.1.37</ecNumber>
        <ecNumber evidence="5">3.2.1.55</ecNumber>
    </submittedName>
</protein>
<reference evidence="5 6" key="1">
    <citation type="submission" date="2014-03" db="EMBL/GenBank/DDBJ databases">
        <title>Genomics of Bifidobacteria.</title>
        <authorList>
            <person name="Ventura M."/>
            <person name="Milani C."/>
            <person name="Lugli G.A."/>
        </authorList>
    </citation>
    <scope>NUCLEOTIDE SEQUENCE [LARGE SCALE GENOMIC DNA]</scope>
    <source>
        <strain evidence="5 6">DSM 23967</strain>
    </source>
</reference>
<evidence type="ECO:0000256" key="2">
    <source>
        <dbReference type="ARBA" id="ARBA00022801"/>
    </source>
</evidence>
<dbReference type="PANTHER" id="PTHR42812">
    <property type="entry name" value="BETA-XYLOSIDASE"/>
    <property type="match status" value="1"/>
</dbReference>
<comment type="similarity">
    <text evidence="1 4">Belongs to the glycosyl hydrolase 43 family.</text>
</comment>
<dbReference type="STRING" id="1437607.BISA_1953"/>
<dbReference type="GO" id="GO:0009044">
    <property type="term" value="F:xylan 1,4-beta-xylosidase activity"/>
    <property type="evidence" value="ECO:0007669"/>
    <property type="project" value="UniProtKB-EC"/>
</dbReference>
<accession>A0A087D624</accession>
<dbReference type="Pfam" id="PF04616">
    <property type="entry name" value="Glyco_hydro_43"/>
    <property type="match status" value="1"/>
</dbReference>
<evidence type="ECO:0000256" key="1">
    <source>
        <dbReference type="ARBA" id="ARBA00009865"/>
    </source>
</evidence>
<sequence length="567" mass="63182">MVAHTHVVANPVMRGMYPDPSWMWDKTRDEIVLVNSSFELIPGLPIHVTRDLVSWKHVGDAVNAAMAKRLLIEGVEDSGGLYAPTIRRIHGQYVIVCTVARVNEERALACGCSPEDVEGCRASQGNFVITAPSLEGPWHGPYWIAGAEGIDPDIFEDSDGAVWWTQTRPALKPQWEGQTEVWTQPIDPSDWTLQDHKTVIWRGYGVNAVWAEGPHLYRVGDWVYLMTAEGGTSFEHSEMMMRTHAPQGFAAALAVFERNIAARDVWIEPAREGEHSVVGQYDRLFEACKKNPVLTHRHLGNSELIQCVGHADLLCHPQAGWLLTCLGVREVPGDEPGELFSYLGRETFIAPVVWERNPVSWKLEGEDPIKQDNDNDPGWPVVAPGLGRLPQALDIIADDNGELRLVEIAEHTEMNAEPEVIRYDDNRLIGVRGRDGYRFIRVDEPDYTVLAAPSYALMLHQDSTHAVTLRVEDRRVNVEITDRSETAHLELGVVAPDEWLGVHLFDNRMQFLAMRHAAGADGFSDDAVLIVHGDSTQARVLGEYDARFLSTEWAGGFVGCLAGVECQ</sequence>
<dbReference type="Proteomes" id="UP000029066">
    <property type="component" value="Unassembled WGS sequence"/>
</dbReference>
<comment type="caution">
    <text evidence="5">The sequence shown here is derived from an EMBL/GenBank/DDBJ whole genome shotgun (WGS) entry which is preliminary data.</text>
</comment>
<proteinExistence type="inferred from homology"/>
<keyword evidence="2 4" id="KW-0378">Hydrolase</keyword>
<keyword evidence="3 4" id="KW-0326">Glycosidase</keyword>
<dbReference type="PANTHER" id="PTHR42812:SF12">
    <property type="entry name" value="BETA-XYLOSIDASE-RELATED"/>
    <property type="match status" value="1"/>
</dbReference>
<evidence type="ECO:0000313" key="5">
    <source>
        <dbReference type="EMBL" id="KFI90974.1"/>
    </source>
</evidence>
<dbReference type="AlphaFoldDB" id="A0A087D624"/>
<dbReference type="InterPro" id="IPR051795">
    <property type="entry name" value="Glycosyl_Hydrlase_43"/>
</dbReference>